<feature type="compositionally biased region" description="Polar residues" evidence="1">
    <location>
        <begin position="8"/>
        <end position="25"/>
    </location>
</feature>
<dbReference type="Proteomes" id="UP000785679">
    <property type="component" value="Unassembled WGS sequence"/>
</dbReference>
<dbReference type="AlphaFoldDB" id="A0A8J8T3D8"/>
<feature type="region of interest" description="Disordered" evidence="1">
    <location>
        <begin position="1"/>
        <end position="26"/>
    </location>
</feature>
<keyword evidence="4" id="KW-1185">Reference proteome</keyword>
<proteinExistence type="predicted"/>
<evidence type="ECO:0000313" key="4">
    <source>
        <dbReference type="Proteomes" id="UP000785679"/>
    </source>
</evidence>
<reference evidence="3" key="1">
    <citation type="submission" date="2019-06" db="EMBL/GenBank/DDBJ databases">
        <authorList>
            <person name="Zheng W."/>
        </authorList>
    </citation>
    <scope>NUCLEOTIDE SEQUENCE</scope>
    <source>
        <strain evidence="3">QDHG01</strain>
    </source>
</reference>
<feature type="domain" description="VWFA" evidence="2">
    <location>
        <begin position="84"/>
        <end position="290"/>
    </location>
</feature>
<evidence type="ECO:0000259" key="2">
    <source>
        <dbReference type="PROSITE" id="PS50234"/>
    </source>
</evidence>
<dbReference type="InterPro" id="IPR036465">
    <property type="entry name" value="vWFA_dom_sf"/>
</dbReference>
<dbReference type="SMART" id="SM00327">
    <property type="entry name" value="VWA"/>
    <property type="match status" value="1"/>
</dbReference>
<comment type="caution">
    <text evidence="3">The sequence shown here is derived from an EMBL/GenBank/DDBJ whole genome shotgun (WGS) entry which is preliminary data.</text>
</comment>
<dbReference type="EMBL" id="RRYP01006956">
    <property type="protein sequence ID" value="TNV80837.1"/>
    <property type="molecule type" value="Genomic_DNA"/>
</dbReference>
<accession>A0A8J8T3D8</accession>
<dbReference type="Gene3D" id="3.40.50.410">
    <property type="entry name" value="von Willebrand factor, type A domain"/>
    <property type="match status" value="1"/>
</dbReference>
<name>A0A8J8T3D8_HALGN</name>
<evidence type="ECO:0000313" key="3">
    <source>
        <dbReference type="EMBL" id="TNV80837.1"/>
    </source>
</evidence>
<sequence>MEFDDQSSSDSRPLTSMTSSSTSYDAASEEEQKLINSVLKSPHKILGEIEYQLLSENDAILTFTVLLDRELYDYAQLQTLKGTRHTVILDRSGSMTGWPIKEVKECAIQLAQTYYHKCNLKNLPINFEVIAFDTDIVVYKAPSFEELKEQVSKIQTQGGTSFSVPFKYLNDEALQDNFRQLKVLFLTDGLDNGKSKTEITTREFKQTLKSKEIQSNFSVIGIDAHEASFMRELSSFGEEQGQYDQCLGIEPQEERKQLIRSSFLNYEAGFESSDSLMVRIRSNSFILNRVSSSQSYDSSQSSQGGLVKLRSMMRLQQPSVQEFIENLRHEPISVPILSRIASEIKIESAIEVTVSDEPFPDYELAFVKYLEKINSIDIEKADQEYILSSLEENLAPFADQKTAIEITFHISLFPTHRFCGDFMC</sequence>
<dbReference type="OrthoDB" id="10006997at2759"/>
<organism evidence="3 4">
    <name type="scientific">Halteria grandinella</name>
    <dbReference type="NCBI Taxonomy" id="5974"/>
    <lineage>
        <taxon>Eukaryota</taxon>
        <taxon>Sar</taxon>
        <taxon>Alveolata</taxon>
        <taxon>Ciliophora</taxon>
        <taxon>Intramacronucleata</taxon>
        <taxon>Spirotrichea</taxon>
        <taxon>Stichotrichia</taxon>
        <taxon>Sporadotrichida</taxon>
        <taxon>Halteriidae</taxon>
        <taxon>Halteria</taxon>
    </lineage>
</organism>
<protein>
    <recommendedName>
        <fullName evidence="2">VWFA domain-containing protein</fullName>
    </recommendedName>
</protein>
<gene>
    <name evidence="3" type="ORF">FGO68_gene14380</name>
</gene>
<dbReference type="SUPFAM" id="SSF53300">
    <property type="entry name" value="vWA-like"/>
    <property type="match status" value="1"/>
</dbReference>
<evidence type="ECO:0000256" key="1">
    <source>
        <dbReference type="SAM" id="MobiDB-lite"/>
    </source>
</evidence>
<dbReference type="InterPro" id="IPR002035">
    <property type="entry name" value="VWF_A"/>
</dbReference>
<dbReference type="PROSITE" id="PS50234">
    <property type="entry name" value="VWFA"/>
    <property type="match status" value="1"/>
</dbReference>